<evidence type="ECO:0000313" key="3">
    <source>
        <dbReference type="Proteomes" id="UP000269689"/>
    </source>
</evidence>
<comment type="caution">
    <text evidence="2">The sequence shown here is derived from an EMBL/GenBank/DDBJ whole genome shotgun (WGS) entry which is preliminary data.</text>
</comment>
<reference evidence="2 3" key="1">
    <citation type="submission" date="2018-11" db="EMBL/GenBank/DDBJ databases">
        <title>Genomic Encyclopedia of Type Strains, Phase IV (KMG-IV): sequencing the most valuable type-strain genomes for metagenomic binning, comparative biology and taxonomic classification.</title>
        <authorList>
            <person name="Goeker M."/>
        </authorList>
    </citation>
    <scope>NUCLEOTIDE SEQUENCE [LARGE SCALE GENOMIC DNA]</scope>
    <source>
        <strain evidence="2 3">DSM 104731</strain>
    </source>
</reference>
<sequence length="129" mass="13143">MVEVLVAAAAGFAIGAVWYMALSKQWVTAAGIACDDTGKPIGGFSAAPFVVSGICMLLVAGMMRHMFAMAGIDGIGKGLVSGLGVGLFFIAPWIAMNVAYAMRPRALAVIDGGYAVIGCGVIGLVLGWM</sequence>
<keyword evidence="1" id="KW-0812">Transmembrane</keyword>
<keyword evidence="1" id="KW-1133">Transmembrane helix</keyword>
<accession>A0A3N4U1P1</accession>
<feature type="transmembrane region" description="Helical" evidence="1">
    <location>
        <begin position="47"/>
        <end position="67"/>
    </location>
</feature>
<organism evidence="2 3">
    <name type="scientific">Pacificibacter maritimus</name>
    <dbReference type="NCBI Taxonomy" id="762213"/>
    <lineage>
        <taxon>Bacteria</taxon>
        <taxon>Pseudomonadati</taxon>
        <taxon>Pseudomonadota</taxon>
        <taxon>Alphaproteobacteria</taxon>
        <taxon>Rhodobacterales</taxon>
        <taxon>Roseobacteraceae</taxon>
        <taxon>Pacificibacter</taxon>
    </lineage>
</organism>
<dbReference type="Proteomes" id="UP000269689">
    <property type="component" value="Unassembled WGS sequence"/>
</dbReference>
<keyword evidence="1" id="KW-0472">Membrane</keyword>
<dbReference type="RefSeq" id="WP_123793641.1">
    <property type="nucleotide sequence ID" value="NZ_RKQK01000004.1"/>
</dbReference>
<dbReference type="AlphaFoldDB" id="A0A3N4U1P1"/>
<dbReference type="EMBL" id="RKQK01000004">
    <property type="protein sequence ID" value="RPE64746.1"/>
    <property type="molecule type" value="Genomic_DNA"/>
</dbReference>
<feature type="transmembrane region" description="Helical" evidence="1">
    <location>
        <begin position="106"/>
        <end position="128"/>
    </location>
</feature>
<dbReference type="Pfam" id="PF08570">
    <property type="entry name" value="DUF1761"/>
    <property type="match status" value="1"/>
</dbReference>
<proteinExistence type="predicted"/>
<keyword evidence="3" id="KW-1185">Reference proteome</keyword>
<name>A0A3N4U1P1_9RHOB</name>
<dbReference type="OrthoDB" id="344736at2"/>
<feature type="transmembrane region" description="Helical" evidence="1">
    <location>
        <begin position="79"/>
        <end position="100"/>
    </location>
</feature>
<gene>
    <name evidence="2" type="ORF">EDD53_2506</name>
</gene>
<evidence type="ECO:0000256" key="1">
    <source>
        <dbReference type="SAM" id="Phobius"/>
    </source>
</evidence>
<dbReference type="InterPro" id="IPR013879">
    <property type="entry name" value="DUF1761"/>
</dbReference>
<protein>
    <submittedName>
        <fullName evidence="2">Uncharacterized protein DUF1761</fullName>
    </submittedName>
</protein>
<evidence type="ECO:0000313" key="2">
    <source>
        <dbReference type="EMBL" id="RPE64746.1"/>
    </source>
</evidence>